<gene>
    <name evidence="1" type="ORF">C4617_05310</name>
</gene>
<evidence type="ECO:0000313" key="2">
    <source>
        <dbReference type="Proteomes" id="UP000240811"/>
    </source>
</evidence>
<reference evidence="2" key="1">
    <citation type="submission" date="2018-02" db="EMBL/GenBank/DDBJ databases">
        <title>Genome sequence of Candidatus Liberibacter europaeus.</title>
        <authorList>
            <person name="Frampton R.A."/>
            <person name="Thompson S.M."/>
            <person name="David C."/>
            <person name="Addison S.M."/>
            <person name="Smith G.R."/>
        </authorList>
    </citation>
    <scope>NUCLEOTIDE SEQUENCE [LARGE SCALE GENOMIC DNA]</scope>
</reference>
<protein>
    <submittedName>
        <fullName evidence="1">Uncharacterized protein</fullName>
    </submittedName>
</protein>
<sequence>MNTKSIGIFSITLSIYILNSCNIENSNYKELLSQKTITNFNYLSDIARQSSDGKITVNDVRKLEQHEKS</sequence>
<dbReference type="Proteomes" id="UP000240811">
    <property type="component" value="Unassembled WGS sequence"/>
</dbReference>
<dbReference type="AlphaFoldDB" id="A0A2T4VWI1"/>
<accession>A0A2T4VWI1</accession>
<evidence type="ECO:0000313" key="1">
    <source>
        <dbReference type="EMBL" id="PTL86127.1"/>
    </source>
</evidence>
<proteinExistence type="predicted"/>
<name>A0A2T4VWI1_9HYPH</name>
<dbReference type="EMBL" id="PSQJ01000008">
    <property type="protein sequence ID" value="PTL86127.1"/>
    <property type="molecule type" value="Genomic_DNA"/>
</dbReference>
<organism evidence="1 2">
    <name type="scientific">Candidatus Liberibacter europaeus</name>
    <dbReference type="NCBI Taxonomy" id="744859"/>
    <lineage>
        <taxon>Bacteria</taxon>
        <taxon>Pseudomonadati</taxon>
        <taxon>Pseudomonadota</taxon>
        <taxon>Alphaproteobacteria</taxon>
        <taxon>Hyphomicrobiales</taxon>
        <taxon>Rhizobiaceae</taxon>
        <taxon>Liberibacter</taxon>
    </lineage>
</organism>
<comment type="caution">
    <text evidence="1">The sequence shown here is derived from an EMBL/GenBank/DDBJ whole genome shotgun (WGS) entry which is preliminary data.</text>
</comment>